<dbReference type="EMBL" id="MU277197">
    <property type="protein sequence ID" value="KAI0064925.1"/>
    <property type="molecule type" value="Genomic_DNA"/>
</dbReference>
<comment type="caution">
    <text evidence="1">The sequence shown here is derived from an EMBL/GenBank/DDBJ whole genome shotgun (WGS) entry which is preliminary data.</text>
</comment>
<gene>
    <name evidence="1" type="ORF">BV25DRAFT_207958</name>
</gene>
<sequence length="582" mass="65858">MAVQTHHSPQILSRAMSLTGPRESAAYRIPVEIYREIFAYIPLEPHSHILESSTAVSQVCRHWRRLALEMKELWTYIVIGCPWRPGYYTQRVQLALKRSHPLPIILHIVKIVSDMDEYRRLVLHALGHISRAQELYLDGGSIYEYEDFLEEVTSVLETHPAPLLERFRASCFHDLPGDSLFRGEVPPKLRTVDMFACYPHPLLLRAQLTHLDLSEMIMDNIMDLLNELPSLEVLKLEVPAADEMDGFPPAPVVLPNLRSLELVDDSVRGITKFLSFLNIPYDADLELRVYGDKLVERRLSTAMQRLASVYTDQIADALDAGLIFRDLTIDPKPPYEDNCGLILHNPSSVGSTENGDDELPPKLPQKMTLYMSWSRDFGDERRIIPRILSFLPGIDSHHTLNVTGERLRFLQDWLDIATHGQHVFRVNANGKAALGLIMALNQTDVPVFPRLDTLRITDLTFEDLVDERPAGPDYYPYMRIRIHIGPHPEEPLLPAGSLPLIDLLLKALRSRVASGLPISRLAIQRCNVSVDMVLSLRAFLGEDAVEWDGEVDAGTRRWTCSCESCMSSSIDGEDSQVDAELP</sequence>
<organism evidence="1 2">
    <name type="scientific">Artomyces pyxidatus</name>
    <dbReference type="NCBI Taxonomy" id="48021"/>
    <lineage>
        <taxon>Eukaryota</taxon>
        <taxon>Fungi</taxon>
        <taxon>Dikarya</taxon>
        <taxon>Basidiomycota</taxon>
        <taxon>Agaricomycotina</taxon>
        <taxon>Agaricomycetes</taxon>
        <taxon>Russulales</taxon>
        <taxon>Auriscalpiaceae</taxon>
        <taxon>Artomyces</taxon>
    </lineage>
</organism>
<keyword evidence="2" id="KW-1185">Reference proteome</keyword>
<dbReference type="Proteomes" id="UP000814140">
    <property type="component" value="Unassembled WGS sequence"/>
</dbReference>
<evidence type="ECO:0000313" key="2">
    <source>
        <dbReference type="Proteomes" id="UP000814140"/>
    </source>
</evidence>
<accession>A0ACB8T835</accession>
<evidence type="ECO:0000313" key="1">
    <source>
        <dbReference type="EMBL" id="KAI0064925.1"/>
    </source>
</evidence>
<name>A0ACB8T835_9AGAM</name>
<proteinExistence type="predicted"/>
<protein>
    <submittedName>
        <fullName evidence="1">Uncharacterized protein</fullName>
    </submittedName>
</protein>
<reference evidence="1" key="1">
    <citation type="submission" date="2021-03" db="EMBL/GenBank/DDBJ databases">
        <authorList>
            <consortium name="DOE Joint Genome Institute"/>
            <person name="Ahrendt S."/>
            <person name="Looney B.P."/>
            <person name="Miyauchi S."/>
            <person name="Morin E."/>
            <person name="Drula E."/>
            <person name="Courty P.E."/>
            <person name="Chicoki N."/>
            <person name="Fauchery L."/>
            <person name="Kohler A."/>
            <person name="Kuo A."/>
            <person name="Labutti K."/>
            <person name="Pangilinan J."/>
            <person name="Lipzen A."/>
            <person name="Riley R."/>
            <person name="Andreopoulos W."/>
            <person name="He G."/>
            <person name="Johnson J."/>
            <person name="Barry K.W."/>
            <person name="Grigoriev I.V."/>
            <person name="Nagy L."/>
            <person name="Hibbett D."/>
            <person name="Henrissat B."/>
            <person name="Matheny P.B."/>
            <person name="Labbe J."/>
            <person name="Martin F."/>
        </authorList>
    </citation>
    <scope>NUCLEOTIDE SEQUENCE</scope>
    <source>
        <strain evidence="1">HHB10654</strain>
    </source>
</reference>
<reference evidence="1" key="2">
    <citation type="journal article" date="2022" name="New Phytol.">
        <title>Evolutionary transition to the ectomycorrhizal habit in the genomes of a hyperdiverse lineage of mushroom-forming fungi.</title>
        <authorList>
            <person name="Looney B."/>
            <person name="Miyauchi S."/>
            <person name="Morin E."/>
            <person name="Drula E."/>
            <person name="Courty P.E."/>
            <person name="Kohler A."/>
            <person name="Kuo A."/>
            <person name="LaButti K."/>
            <person name="Pangilinan J."/>
            <person name="Lipzen A."/>
            <person name="Riley R."/>
            <person name="Andreopoulos W."/>
            <person name="He G."/>
            <person name="Johnson J."/>
            <person name="Nolan M."/>
            <person name="Tritt A."/>
            <person name="Barry K.W."/>
            <person name="Grigoriev I.V."/>
            <person name="Nagy L.G."/>
            <person name="Hibbett D."/>
            <person name="Henrissat B."/>
            <person name="Matheny P.B."/>
            <person name="Labbe J."/>
            <person name="Martin F.M."/>
        </authorList>
    </citation>
    <scope>NUCLEOTIDE SEQUENCE</scope>
    <source>
        <strain evidence="1">HHB10654</strain>
    </source>
</reference>